<dbReference type="InterPro" id="IPR035992">
    <property type="entry name" value="Ricin_B-like_lectins"/>
</dbReference>
<dbReference type="EMBL" id="JARJCW010000035">
    <property type="protein sequence ID" value="KAJ7207819.1"/>
    <property type="molecule type" value="Genomic_DNA"/>
</dbReference>
<dbReference type="AlphaFoldDB" id="A0AAD6YA07"/>
<dbReference type="PROSITE" id="PS50231">
    <property type="entry name" value="RICIN_B_LECTIN"/>
    <property type="match status" value="1"/>
</dbReference>
<organism evidence="2 3">
    <name type="scientific">Mycena pura</name>
    <dbReference type="NCBI Taxonomy" id="153505"/>
    <lineage>
        <taxon>Eukaryota</taxon>
        <taxon>Fungi</taxon>
        <taxon>Dikarya</taxon>
        <taxon>Basidiomycota</taxon>
        <taxon>Agaricomycotina</taxon>
        <taxon>Agaricomycetes</taxon>
        <taxon>Agaricomycetidae</taxon>
        <taxon>Agaricales</taxon>
        <taxon>Marasmiineae</taxon>
        <taxon>Mycenaceae</taxon>
        <taxon>Mycena</taxon>
    </lineage>
</organism>
<dbReference type="Gene3D" id="2.80.10.50">
    <property type="match status" value="1"/>
</dbReference>
<evidence type="ECO:0000313" key="2">
    <source>
        <dbReference type="EMBL" id="KAJ7207819.1"/>
    </source>
</evidence>
<protein>
    <recommendedName>
        <fullName evidence="4">Ricin B lectin domain-containing protein</fullName>
    </recommendedName>
</protein>
<evidence type="ECO:0008006" key="4">
    <source>
        <dbReference type="Google" id="ProtNLM"/>
    </source>
</evidence>
<gene>
    <name evidence="2" type="ORF">GGX14DRAFT_396032</name>
</gene>
<comment type="caution">
    <text evidence="2">The sequence shown here is derived from an EMBL/GenBank/DDBJ whole genome shotgun (WGS) entry which is preliminary data.</text>
</comment>
<accession>A0AAD6YA07</accession>
<reference evidence="2" key="1">
    <citation type="submission" date="2023-03" db="EMBL/GenBank/DDBJ databases">
        <title>Massive genome expansion in bonnet fungi (Mycena s.s.) driven by repeated elements and novel gene families across ecological guilds.</title>
        <authorList>
            <consortium name="Lawrence Berkeley National Laboratory"/>
            <person name="Harder C.B."/>
            <person name="Miyauchi S."/>
            <person name="Viragh M."/>
            <person name="Kuo A."/>
            <person name="Thoen E."/>
            <person name="Andreopoulos B."/>
            <person name="Lu D."/>
            <person name="Skrede I."/>
            <person name="Drula E."/>
            <person name="Henrissat B."/>
            <person name="Morin E."/>
            <person name="Kohler A."/>
            <person name="Barry K."/>
            <person name="LaButti K."/>
            <person name="Morin E."/>
            <person name="Salamov A."/>
            <person name="Lipzen A."/>
            <person name="Mereny Z."/>
            <person name="Hegedus B."/>
            <person name="Baldrian P."/>
            <person name="Stursova M."/>
            <person name="Weitz H."/>
            <person name="Taylor A."/>
            <person name="Grigoriev I.V."/>
            <person name="Nagy L.G."/>
            <person name="Martin F."/>
            <person name="Kauserud H."/>
        </authorList>
    </citation>
    <scope>NUCLEOTIDE SEQUENCE</scope>
    <source>
        <strain evidence="2">9144</strain>
    </source>
</reference>
<name>A0AAD6YA07_9AGAR</name>
<dbReference type="Proteomes" id="UP001219525">
    <property type="component" value="Unassembled WGS sequence"/>
</dbReference>
<sequence>MKAISLTVVAAGLFAAVGASALARRTSPDPDAAAAFVLIQPFQSPTLCITATGANNTNPTILSPCDPSGAISFSQVWAVTLLSTLNQGANVVQFQNVGNNACLSEFTTVPPKNGVLVTMDPCVDVNGNSLSGTRFDPSQAITQSKLPLLVTSLNSLNGGNGNTGFCLDRAGNQSVVLNACSGSLSQSWLISAL</sequence>
<evidence type="ECO:0000313" key="3">
    <source>
        <dbReference type="Proteomes" id="UP001219525"/>
    </source>
</evidence>
<evidence type="ECO:0000256" key="1">
    <source>
        <dbReference type="SAM" id="SignalP"/>
    </source>
</evidence>
<proteinExistence type="predicted"/>
<feature type="chain" id="PRO_5041990624" description="Ricin B lectin domain-containing protein" evidence="1">
    <location>
        <begin position="24"/>
        <end position="193"/>
    </location>
</feature>
<keyword evidence="1" id="KW-0732">Signal</keyword>
<keyword evidence="3" id="KW-1185">Reference proteome</keyword>
<feature type="signal peptide" evidence="1">
    <location>
        <begin position="1"/>
        <end position="23"/>
    </location>
</feature>
<dbReference type="SUPFAM" id="SSF50370">
    <property type="entry name" value="Ricin B-like lectins"/>
    <property type="match status" value="1"/>
</dbReference>